<proteinExistence type="inferred from homology"/>
<keyword evidence="2 3" id="KW-0663">Pyridoxal phosphate</keyword>
<keyword evidence="4" id="KW-0032">Aminotransferase</keyword>
<reference evidence="4" key="2">
    <citation type="submission" date="2021-04" db="EMBL/GenBank/DDBJ databases">
        <authorList>
            <person name="Gilroy R."/>
        </authorList>
    </citation>
    <scope>NUCLEOTIDE SEQUENCE</scope>
    <source>
        <strain evidence="4">ChiHecec2B26-12326</strain>
    </source>
</reference>
<dbReference type="AlphaFoldDB" id="A0A9D2BQ90"/>
<sequence>MVDLRRQYLRLRPDIDRAISEVVGDAHFINGPQVRRFAESLESYLEVPHVVTCGNGTDALQIALMALDLRPGDEVIVPAFTYVAAAEVVALLGLIPVWVDVDPATFTINPSLVEGAISGKTKAIVAVHLFGQCADMEPLMRIANENGLYLIEDNAQSLGADYRFPDGHTRKAGTIGHIGTTSFFPSKPLACFGDGGALMTADDYWAERARMIASHGQKVKYHHQILGCNSRLDTLQAAVLEVKLPHLAEFNAARQAVAARYDEALRDDPRWIIPQRAGYSSHLYHQYTLRINDRQRDGLRDFLASKGIPSMIYYPLPMQKQEAFYGFARKGSTLDVADSLSETVLSLPIHTEMTDEEVLYIIDTIKRYEY</sequence>
<dbReference type="Gene3D" id="3.90.1150.10">
    <property type="entry name" value="Aspartate Aminotransferase, domain 1"/>
    <property type="match status" value="1"/>
</dbReference>
<comment type="caution">
    <text evidence="4">The sequence shown here is derived from an EMBL/GenBank/DDBJ whole genome shotgun (WGS) entry which is preliminary data.</text>
</comment>
<feature type="active site" description="Proton acceptor" evidence="1">
    <location>
        <position position="187"/>
    </location>
</feature>
<gene>
    <name evidence="4" type="ORF">H9848_03345</name>
</gene>
<organism evidence="4 5">
    <name type="scientific">Candidatus Parabacteroides intestinigallinarum</name>
    <dbReference type="NCBI Taxonomy" id="2838722"/>
    <lineage>
        <taxon>Bacteria</taxon>
        <taxon>Pseudomonadati</taxon>
        <taxon>Bacteroidota</taxon>
        <taxon>Bacteroidia</taxon>
        <taxon>Bacteroidales</taxon>
        <taxon>Tannerellaceae</taxon>
        <taxon>Parabacteroides</taxon>
    </lineage>
</organism>
<evidence type="ECO:0000313" key="4">
    <source>
        <dbReference type="EMBL" id="HIX85633.1"/>
    </source>
</evidence>
<dbReference type="Pfam" id="PF01041">
    <property type="entry name" value="DegT_DnrJ_EryC1"/>
    <property type="match status" value="1"/>
</dbReference>
<evidence type="ECO:0000313" key="5">
    <source>
        <dbReference type="Proteomes" id="UP000823847"/>
    </source>
</evidence>
<dbReference type="GO" id="GO:0008483">
    <property type="term" value="F:transaminase activity"/>
    <property type="evidence" value="ECO:0007669"/>
    <property type="project" value="UniProtKB-KW"/>
</dbReference>
<dbReference type="PIRSF" id="PIRSF000390">
    <property type="entry name" value="PLP_StrS"/>
    <property type="match status" value="1"/>
</dbReference>
<dbReference type="InterPro" id="IPR015422">
    <property type="entry name" value="PyrdxlP-dep_Trfase_small"/>
</dbReference>
<feature type="modified residue" description="N6-(pyridoxal phosphate)lysine" evidence="2">
    <location>
        <position position="187"/>
    </location>
</feature>
<reference evidence="4" key="1">
    <citation type="journal article" date="2021" name="PeerJ">
        <title>Extensive microbial diversity within the chicken gut microbiome revealed by metagenomics and culture.</title>
        <authorList>
            <person name="Gilroy R."/>
            <person name="Ravi A."/>
            <person name="Getino M."/>
            <person name="Pursley I."/>
            <person name="Horton D.L."/>
            <person name="Alikhan N.F."/>
            <person name="Baker D."/>
            <person name="Gharbi K."/>
            <person name="Hall N."/>
            <person name="Watson M."/>
            <person name="Adriaenssens E.M."/>
            <person name="Foster-Nyarko E."/>
            <person name="Jarju S."/>
            <person name="Secka A."/>
            <person name="Antonio M."/>
            <person name="Oren A."/>
            <person name="Chaudhuri R.R."/>
            <person name="La Ragione R."/>
            <person name="Hildebrand F."/>
            <person name="Pallen M.J."/>
        </authorList>
    </citation>
    <scope>NUCLEOTIDE SEQUENCE</scope>
    <source>
        <strain evidence="4">ChiHecec2B26-12326</strain>
    </source>
</reference>
<dbReference type="CDD" id="cd00616">
    <property type="entry name" value="AHBA_syn"/>
    <property type="match status" value="1"/>
</dbReference>
<dbReference type="InterPro" id="IPR015424">
    <property type="entry name" value="PyrdxlP-dep_Trfase"/>
</dbReference>
<dbReference type="EMBL" id="DXEN01000017">
    <property type="protein sequence ID" value="HIX85633.1"/>
    <property type="molecule type" value="Genomic_DNA"/>
</dbReference>
<accession>A0A9D2BQ90</accession>
<dbReference type="GO" id="GO:0030170">
    <property type="term" value="F:pyridoxal phosphate binding"/>
    <property type="evidence" value="ECO:0007669"/>
    <property type="project" value="TreeGrafter"/>
</dbReference>
<evidence type="ECO:0000256" key="2">
    <source>
        <dbReference type="PIRSR" id="PIRSR000390-2"/>
    </source>
</evidence>
<comment type="similarity">
    <text evidence="3">Belongs to the DegT/DnrJ/EryC1 family.</text>
</comment>
<dbReference type="Gene3D" id="3.40.640.10">
    <property type="entry name" value="Type I PLP-dependent aspartate aminotransferase-like (Major domain)"/>
    <property type="match status" value="1"/>
</dbReference>
<protein>
    <submittedName>
        <fullName evidence="4">DegT/DnrJ/EryC1/StrS family aminotransferase</fullName>
    </submittedName>
</protein>
<name>A0A9D2BQ90_9BACT</name>
<dbReference type="InterPro" id="IPR000653">
    <property type="entry name" value="DegT/StrS_aminotransferase"/>
</dbReference>
<dbReference type="PANTHER" id="PTHR30244:SF42">
    <property type="entry name" value="UDP-2-ACETAMIDO-2-DEOXY-3-OXO-D-GLUCURONATE AMINOTRANSFERASE"/>
    <property type="match status" value="1"/>
</dbReference>
<dbReference type="GO" id="GO:0000271">
    <property type="term" value="P:polysaccharide biosynthetic process"/>
    <property type="evidence" value="ECO:0007669"/>
    <property type="project" value="TreeGrafter"/>
</dbReference>
<evidence type="ECO:0000256" key="1">
    <source>
        <dbReference type="PIRSR" id="PIRSR000390-1"/>
    </source>
</evidence>
<dbReference type="InterPro" id="IPR015421">
    <property type="entry name" value="PyrdxlP-dep_Trfase_major"/>
</dbReference>
<evidence type="ECO:0000256" key="3">
    <source>
        <dbReference type="RuleBase" id="RU004508"/>
    </source>
</evidence>
<dbReference type="Proteomes" id="UP000823847">
    <property type="component" value="Unassembled WGS sequence"/>
</dbReference>
<dbReference type="PANTHER" id="PTHR30244">
    <property type="entry name" value="TRANSAMINASE"/>
    <property type="match status" value="1"/>
</dbReference>
<dbReference type="SUPFAM" id="SSF53383">
    <property type="entry name" value="PLP-dependent transferases"/>
    <property type="match status" value="1"/>
</dbReference>
<keyword evidence="4" id="KW-0808">Transferase</keyword>